<gene>
    <name evidence="1" type="ORF">I4F81_009102</name>
</gene>
<organism evidence="1 2">
    <name type="scientific">Pyropia yezoensis</name>
    <name type="common">Susabi-nori</name>
    <name type="synonym">Porphyra yezoensis</name>
    <dbReference type="NCBI Taxonomy" id="2788"/>
    <lineage>
        <taxon>Eukaryota</taxon>
        <taxon>Rhodophyta</taxon>
        <taxon>Bangiophyceae</taxon>
        <taxon>Bangiales</taxon>
        <taxon>Bangiaceae</taxon>
        <taxon>Pyropia</taxon>
    </lineage>
</organism>
<name>A0ACC3CA09_PYRYE</name>
<evidence type="ECO:0000313" key="2">
    <source>
        <dbReference type="Proteomes" id="UP000798662"/>
    </source>
</evidence>
<dbReference type="EMBL" id="CM020619">
    <property type="protein sequence ID" value="KAK1866586.1"/>
    <property type="molecule type" value="Genomic_DNA"/>
</dbReference>
<dbReference type="Proteomes" id="UP000798662">
    <property type="component" value="Chromosome 2"/>
</dbReference>
<comment type="caution">
    <text evidence="1">The sequence shown here is derived from an EMBL/GenBank/DDBJ whole genome shotgun (WGS) entry which is preliminary data.</text>
</comment>
<evidence type="ECO:0000313" key="1">
    <source>
        <dbReference type="EMBL" id="KAK1866586.1"/>
    </source>
</evidence>
<sequence length="735" mass="73594">MQGLMPGLSPHRPPGTMAVPVAAFTGVAAPPFLPPVAARSAVARPADARGDVRVADFPRGAAWFNAPPLRWGGALKNKVVLLDFWTYCCINCYHVLPGLAALEAATGPAAGFAVVGVHSAKFDAEKDAANVAAAVARYGVAHPVVNDAGMVLWGATGVTGWPTRVLVGPRGNLLALWSGEGNDADVRDVVSAALKFYEPVLNTTPLPAAPAGVTAGGKGGSATATLADLRYPGKVAVSPDGRTLYVADTGHNRVVALEAETGKATAVWGSPGGDAGFEDSPGSGGDRSGGDVSPSNGRCSFAGPQGVVVDAATRSLYVCDTDNHAVRRVDLDTGGVSTIGGNGTQGFDYGAGKAGSAQRLSSPWDAVLVDLPVDGSLTPHLVVAMAGTHQLWALPLGVAASAAPRGGLSGALTPPDRLASSRWTVFSGTGREAQRDARTAAAACWAQPSGLAVAAVEATGDGDSASSTLVVADSESSSVRAVTIGGTCPTRTLAGGDDLLADNLFAFGDADGRGGRARLQHPLGVAASPDGATVYVADSFNHKIKRLDVAAGAVAGWLGGKGPGAADGSEGRASFWEPGGLAVVPGGELFGGKRLIENRKRVRTGAVPEGVAAAASTDTSLRVTLRLPVGSHWTDGAPSSWQVNAVANGGAMAGRLAAGRVSQTGPAGGVINAAGLAVPAAGGNTPGLEVEARCYYCGADGVCRMEAVVWQLPVLAAADGGDAAVVLEHTVGGRG</sequence>
<proteinExistence type="predicted"/>
<accession>A0ACC3CA09</accession>
<reference evidence="1" key="1">
    <citation type="submission" date="2019-11" db="EMBL/GenBank/DDBJ databases">
        <title>Nori genome reveals adaptations in red seaweeds to the harsh intertidal environment.</title>
        <authorList>
            <person name="Wang D."/>
            <person name="Mao Y."/>
        </authorList>
    </citation>
    <scope>NUCLEOTIDE SEQUENCE</scope>
    <source>
        <tissue evidence="1">Gametophyte</tissue>
    </source>
</reference>
<keyword evidence="2" id="KW-1185">Reference proteome</keyword>
<protein>
    <submittedName>
        <fullName evidence="1">Uncharacterized protein</fullName>
    </submittedName>
</protein>